<dbReference type="PROSITE" id="PS51257">
    <property type="entry name" value="PROKAR_LIPOPROTEIN"/>
    <property type="match status" value="1"/>
</dbReference>
<proteinExistence type="predicted"/>
<organism evidence="3 4">
    <name type="scientific">Haloactinomyces albus</name>
    <dbReference type="NCBI Taxonomy" id="1352928"/>
    <lineage>
        <taxon>Bacteria</taxon>
        <taxon>Bacillati</taxon>
        <taxon>Actinomycetota</taxon>
        <taxon>Actinomycetes</taxon>
        <taxon>Actinopolysporales</taxon>
        <taxon>Actinopolysporaceae</taxon>
        <taxon>Haloactinomyces</taxon>
    </lineage>
</organism>
<feature type="region of interest" description="Disordered" evidence="1">
    <location>
        <begin position="22"/>
        <end position="50"/>
    </location>
</feature>
<sequence>MRTSTRATVTATGTLLLGTLTACSGGSGTEPDNQPAPSSRTSQASSGLSIAKPKNASAVPLCSLLPSEVATSLGYQAQGQKRENMLNSDAPPVCEWESPENSATGVTMRVLDRRIADYYANPSTWSDFQKLTIAGHPAVRANQADPMKSGSCDIYLATRSDQMIASQVSVSTAEVGKKDPCVAARKVLEAVVPTLPPAK</sequence>
<gene>
    <name evidence="3" type="ORF">JOF55_001961</name>
</gene>
<reference evidence="3" key="1">
    <citation type="submission" date="2023-07" db="EMBL/GenBank/DDBJ databases">
        <title>Sequencing the genomes of 1000 actinobacteria strains.</title>
        <authorList>
            <person name="Klenk H.-P."/>
        </authorList>
    </citation>
    <scope>NUCLEOTIDE SEQUENCE</scope>
    <source>
        <strain evidence="3">DSM 45977</strain>
    </source>
</reference>
<dbReference type="EMBL" id="JAVDXW010000001">
    <property type="protein sequence ID" value="MDR7301780.1"/>
    <property type="molecule type" value="Genomic_DNA"/>
</dbReference>
<dbReference type="InterPro" id="IPR024520">
    <property type="entry name" value="DUF3558"/>
</dbReference>
<keyword evidence="2" id="KW-0732">Signal</keyword>
<accession>A0AAE4CL19</accession>
<dbReference type="Pfam" id="PF12079">
    <property type="entry name" value="DUF3558"/>
    <property type="match status" value="1"/>
</dbReference>
<dbReference type="AlphaFoldDB" id="A0AAE4CL19"/>
<protein>
    <recommendedName>
        <fullName evidence="5">DUF3558 domain-containing protein</fullName>
    </recommendedName>
</protein>
<dbReference type="Proteomes" id="UP001180845">
    <property type="component" value="Unassembled WGS sequence"/>
</dbReference>
<evidence type="ECO:0000256" key="2">
    <source>
        <dbReference type="SAM" id="SignalP"/>
    </source>
</evidence>
<comment type="caution">
    <text evidence="3">The sequence shown here is derived from an EMBL/GenBank/DDBJ whole genome shotgun (WGS) entry which is preliminary data.</text>
</comment>
<feature type="chain" id="PRO_5042175600" description="DUF3558 domain-containing protein" evidence="2">
    <location>
        <begin position="23"/>
        <end position="199"/>
    </location>
</feature>
<keyword evidence="4" id="KW-1185">Reference proteome</keyword>
<name>A0AAE4CL19_9ACTN</name>
<feature type="compositionally biased region" description="Polar residues" evidence="1">
    <location>
        <begin position="30"/>
        <end position="48"/>
    </location>
</feature>
<evidence type="ECO:0000313" key="4">
    <source>
        <dbReference type="Proteomes" id="UP001180845"/>
    </source>
</evidence>
<feature type="signal peptide" evidence="2">
    <location>
        <begin position="1"/>
        <end position="22"/>
    </location>
</feature>
<dbReference type="RefSeq" id="WP_310272734.1">
    <property type="nucleotide sequence ID" value="NZ_JAVDXW010000001.1"/>
</dbReference>
<evidence type="ECO:0008006" key="5">
    <source>
        <dbReference type="Google" id="ProtNLM"/>
    </source>
</evidence>
<evidence type="ECO:0000256" key="1">
    <source>
        <dbReference type="SAM" id="MobiDB-lite"/>
    </source>
</evidence>
<evidence type="ECO:0000313" key="3">
    <source>
        <dbReference type="EMBL" id="MDR7301780.1"/>
    </source>
</evidence>